<dbReference type="Pfam" id="PF04663">
    <property type="entry name" value="Phenol_monoox"/>
    <property type="match status" value="1"/>
</dbReference>
<proteinExistence type="predicted"/>
<name>A0A3R7IUZ8_9BURK</name>
<organism evidence="1 2">
    <name type="scientific">Alicycliphilus denitrificans</name>
    <dbReference type="NCBI Taxonomy" id="179636"/>
    <lineage>
        <taxon>Bacteria</taxon>
        <taxon>Pseudomonadati</taxon>
        <taxon>Pseudomonadota</taxon>
        <taxon>Betaproteobacteria</taxon>
        <taxon>Burkholderiales</taxon>
        <taxon>Comamonadaceae</taxon>
        <taxon>Alicycliphilus</taxon>
    </lineage>
</organism>
<evidence type="ECO:0000313" key="2">
    <source>
        <dbReference type="Proteomes" id="UP000216225"/>
    </source>
</evidence>
<dbReference type="InterPro" id="IPR043010">
    <property type="entry name" value="Phenol_hydroxylase_sf"/>
</dbReference>
<protein>
    <submittedName>
        <fullName evidence="1">Phenol hydroxylase</fullName>
    </submittedName>
</protein>
<sequence length="118" mass="13150">MAVKSIAPYEFASKDTADKFPAPLLYIGWEDHKMYCSPFCAPMPPSMKFGELVRGALPGMYGAHPDFARIDWDRAEWFVSGRPFTPDMDKTLAENGLGHKSVIRFRTPGLTGLDGTCF</sequence>
<dbReference type="Gene3D" id="3.10.20.560">
    <property type="entry name" value="Phenol hydroxylase"/>
    <property type="match status" value="1"/>
</dbReference>
<dbReference type="AlphaFoldDB" id="A0A3R7IUZ8"/>
<dbReference type="InterPro" id="IPR006756">
    <property type="entry name" value="Phenol_hydroxylase"/>
</dbReference>
<reference evidence="1 2" key="1">
    <citation type="submission" date="2018-09" db="EMBL/GenBank/DDBJ databases">
        <title>Genome comparison of Alicycliphilus sp. BQ1, a polyurethanolytic bacterium, with its closest phylogenetic relatives Alicycliphilus denitrificans BC and K601, unable to attack polyurethane.</title>
        <authorList>
            <person name="Loza-Tavera H."/>
            <person name="Lozano L."/>
            <person name="Cevallos M."/>
            <person name="Maya-Lucas O."/>
            <person name="Garcia-Mena J."/>
            <person name="Hernandez J."/>
        </authorList>
    </citation>
    <scope>NUCLEOTIDE SEQUENCE [LARGE SCALE GENOMIC DNA]</scope>
    <source>
        <strain evidence="1 2">BQ1</strain>
    </source>
</reference>
<dbReference type="Proteomes" id="UP000216225">
    <property type="component" value="Unassembled WGS sequence"/>
</dbReference>
<dbReference type="EMBL" id="NKDB02000001">
    <property type="protein sequence ID" value="RKJ99108.1"/>
    <property type="molecule type" value="Genomic_DNA"/>
</dbReference>
<dbReference type="RefSeq" id="WP_094435692.1">
    <property type="nucleotide sequence ID" value="NZ_NKDB02000001.1"/>
</dbReference>
<comment type="caution">
    <text evidence="1">The sequence shown here is derived from an EMBL/GenBank/DDBJ whole genome shotgun (WGS) entry which is preliminary data.</text>
</comment>
<dbReference type="GO" id="GO:0018662">
    <property type="term" value="F:phenol 2-monooxygenase activity"/>
    <property type="evidence" value="ECO:0007669"/>
    <property type="project" value="InterPro"/>
</dbReference>
<accession>A0A3R7IUZ8</accession>
<gene>
    <name evidence="1" type="ORF">CE154_005035</name>
</gene>
<evidence type="ECO:0000313" key="1">
    <source>
        <dbReference type="EMBL" id="RKJ99108.1"/>
    </source>
</evidence>